<accession>A0A5A9ZC65</accession>
<dbReference type="Pfam" id="PF13704">
    <property type="entry name" value="Glyco_tranf_2_4"/>
    <property type="match status" value="1"/>
</dbReference>
<evidence type="ECO:0000313" key="2">
    <source>
        <dbReference type="Proteomes" id="UP000325291"/>
    </source>
</evidence>
<organism evidence="1 2">
    <name type="scientific">Aquicoccus porphyridii</name>
    <dbReference type="NCBI Taxonomy" id="1852029"/>
    <lineage>
        <taxon>Bacteria</taxon>
        <taxon>Pseudomonadati</taxon>
        <taxon>Pseudomonadota</taxon>
        <taxon>Alphaproteobacteria</taxon>
        <taxon>Rhodobacterales</taxon>
        <taxon>Paracoccaceae</taxon>
        <taxon>Aquicoccus</taxon>
    </lineage>
</organism>
<protein>
    <submittedName>
        <fullName evidence="1">Glycosyltransferase family 2 protein</fullName>
    </submittedName>
</protein>
<dbReference type="Proteomes" id="UP000325291">
    <property type="component" value="Unassembled WGS sequence"/>
</dbReference>
<proteinExistence type="predicted"/>
<dbReference type="RefSeq" id="WP_111366823.1">
    <property type="nucleotide sequence ID" value="NZ_VINQ01000008.1"/>
</dbReference>
<dbReference type="AlphaFoldDB" id="A0A5A9ZC65"/>
<keyword evidence="1" id="KW-0808">Transferase</keyword>
<dbReference type="EMBL" id="VINQ01000008">
    <property type="protein sequence ID" value="KAA0914764.1"/>
    <property type="molecule type" value="Genomic_DNA"/>
</dbReference>
<dbReference type="GO" id="GO:0016740">
    <property type="term" value="F:transferase activity"/>
    <property type="evidence" value="ECO:0007669"/>
    <property type="project" value="UniProtKB-KW"/>
</dbReference>
<name>A0A5A9ZC65_9RHOB</name>
<sequence>MAQDRLRWGIVSTIKAPLREIADFAAHHLDLDAHRLIIYLDDDNPAAFEALKQHPKIRVFKADADHWRNPNRPAKHQARQTANARHAYTRKAADIDWIAHIDVDEFLWPHKPLEDQLQALSADCLCARIRPVEALSSDGIDDIPAARTCFKAMTNDRATRQRQTETIFPTYGGFLNGGFLSHVAGKLFFRTGIDGLTMKIHNIHLGEEQNPGQVELDQTELCHMHAQSWHDFITSYRYRLERGSYRPDLAPNRARDTGGMSMHELFTFIENTEGEPGLRAFYDETCRATPALRARLDAHGLLRCYDLGLDAKRARHFPWLA</sequence>
<comment type="caution">
    <text evidence="1">The sequence shown here is derived from an EMBL/GenBank/DDBJ whole genome shotgun (WGS) entry which is preliminary data.</text>
</comment>
<reference evidence="1 2" key="1">
    <citation type="submission" date="2019-07" db="EMBL/GenBank/DDBJ databases">
        <title>Aquicoccus porphyridii gen. nov., sp. nov., isolated from a small marine red alga, Porphyridium marinum.</title>
        <authorList>
            <person name="Liu L."/>
        </authorList>
    </citation>
    <scope>NUCLEOTIDE SEQUENCE [LARGE SCALE GENOMIC DNA]</scope>
    <source>
        <strain evidence="1 2">L1 8-17</strain>
    </source>
</reference>
<evidence type="ECO:0000313" key="1">
    <source>
        <dbReference type="EMBL" id="KAA0914764.1"/>
    </source>
</evidence>
<keyword evidence="2" id="KW-1185">Reference proteome</keyword>
<gene>
    <name evidence="1" type="ORF">FLO80_12255</name>
</gene>